<comment type="caution">
    <text evidence="5">The sequence shown here is derived from an EMBL/GenBank/DDBJ whole genome shotgun (WGS) entry which is preliminary data.</text>
</comment>
<dbReference type="Gene3D" id="3.40.50.300">
    <property type="entry name" value="P-loop containing nucleotide triphosphate hydrolases"/>
    <property type="match status" value="1"/>
</dbReference>
<dbReference type="RefSeq" id="WP_071808898.1">
    <property type="nucleotide sequence ID" value="NZ_MEIA01000473.1"/>
</dbReference>
<dbReference type="GO" id="GO:0016787">
    <property type="term" value="F:hydrolase activity"/>
    <property type="evidence" value="ECO:0007669"/>
    <property type="project" value="UniProtKB-KW"/>
</dbReference>
<name>A0A1K0GN10_9ACTN</name>
<comment type="similarity">
    <text evidence="1">Belongs to the GPN-loop GTPase family.</text>
</comment>
<dbReference type="AlphaFoldDB" id="A0A1K0GN10"/>
<dbReference type="SUPFAM" id="SSF52540">
    <property type="entry name" value="P-loop containing nucleoside triphosphate hydrolases"/>
    <property type="match status" value="1"/>
</dbReference>
<organism evidence="5 6">
    <name type="scientific">Couchioplanes caeruleus subsp. caeruleus</name>
    <dbReference type="NCBI Taxonomy" id="56427"/>
    <lineage>
        <taxon>Bacteria</taxon>
        <taxon>Bacillati</taxon>
        <taxon>Actinomycetota</taxon>
        <taxon>Actinomycetes</taxon>
        <taxon>Micromonosporales</taxon>
        <taxon>Micromonosporaceae</taxon>
        <taxon>Couchioplanes</taxon>
    </lineage>
</organism>
<evidence type="ECO:0000256" key="1">
    <source>
        <dbReference type="ARBA" id="ARBA00005290"/>
    </source>
</evidence>
<evidence type="ECO:0000313" key="5">
    <source>
        <dbReference type="EMBL" id="OJF10587.1"/>
    </source>
</evidence>
<keyword evidence="6" id="KW-1185">Reference proteome</keyword>
<keyword evidence="5" id="KW-0067">ATP-binding</keyword>
<dbReference type="InterPro" id="IPR027417">
    <property type="entry name" value="P-loop_NTPase"/>
</dbReference>
<proteinExistence type="inferred from homology"/>
<dbReference type="GO" id="GO:0005524">
    <property type="term" value="F:ATP binding"/>
    <property type="evidence" value="ECO:0007669"/>
    <property type="project" value="UniProtKB-KW"/>
</dbReference>
<gene>
    <name evidence="5" type="ORF">BG844_31135</name>
</gene>
<dbReference type="CDD" id="cd00882">
    <property type="entry name" value="Ras_like_GTPase"/>
    <property type="match status" value="1"/>
</dbReference>
<sequence>MDFASSERAGAQPKEITSAKIVIAGGFGVGKTTLVGAVSEIEPLTTEAVMTSAGQGIDDASKVPGKETTTVAMDFGRITMADDLILYLFGTPGQTRFWFMWDELIRGAVGAAVLVDTRRISDAFAPLDYFENRHLPYLVALNCFDGAPQYEPDEVREALAISSHVPLIMCDARHRDSVKNVLVGVVEHAMRTLVAEQERGFPTPVG</sequence>
<dbReference type="PANTHER" id="PTHR42708">
    <property type="entry name" value="ATP/GTP-BINDING PROTEIN-RELATED"/>
    <property type="match status" value="1"/>
</dbReference>
<dbReference type="GO" id="GO:0005525">
    <property type="term" value="F:GTP binding"/>
    <property type="evidence" value="ECO:0007669"/>
    <property type="project" value="UniProtKB-KW"/>
</dbReference>
<evidence type="ECO:0000256" key="2">
    <source>
        <dbReference type="ARBA" id="ARBA00022741"/>
    </source>
</evidence>
<reference evidence="5 6" key="1">
    <citation type="submission" date="2016-09" db="EMBL/GenBank/DDBJ databases">
        <title>Couchioplanes caeruleus draft genome sequence.</title>
        <authorList>
            <person name="Sheehan J."/>
            <person name="Caffrey P."/>
        </authorList>
    </citation>
    <scope>NUCLEOTIDE SEQUENCE [LARGE SCALE GENOMIC DNA]</scope>
    <source>
        <strain evidence="5 6">DSM 43634</strain>
    </source>
</reference>
<dbReference type="Pfam" id="PF03029">
    <property type="entry name" value="ATP_bind_1"/>
    <property type="match status" value="1"/>
</dbReference>
<keyword evidence="3" id="KW-0378">Hydrolase</keyword>
<evidence type="ECO:0000313" key="6">
    <source>
        <dbReference type="Proteomes" id="UP000182486"/>
    </source>
</evidence>
<evidence type="ECO:0000256" key="4">
    <source>
        <dbReference type="ARBA" id="ARBA00023134"/>
    </source>
</evidence>
<dbReference type="PANTHER" id="PTHR42708:SF1">
    <property type="entry name" value="GLIDING MOTILITY PROTEIN MGLA"/>
    <property type="match status" value="1"/>
</dbReference>
<evidence type="ECO:0000256" key="3">
    <source>
        <dbReference type="ARBA" id="ARBA00022801"/>
    </source>
</evidence>
<dbReference type="InterPro" id="IPR004130">
    <property type="entry name" value="Gpn"/>
</dbReference>
<accession>A0A1K0GN10</accession>
<keyword evidence="2" id="KW-0547">Nucleotide-binding</keyword>
<dbReference type="Proteomes" id="UP000182486">
    <property type="component" value="Unassembled WGS sequence"/>
</dbReference>
<dbReference type="EMBL" id="MEIA01000473">
    <property type="protein sequence ID" value="OJF10587.1"/>
    <property type="molecule type" value="Genomic_DNA"/>
</dbReference>
<dbReference type="InterPro" id="IPR052705">
    <property type="entry name" value="Gliding_Motility_GTPase"/>
</dbReference>
<protein>
    <submittedName>
        <fullName evidence="5">ATP-binding protein</fullName>
    </submittedName>
</protein>
<keyword evidence="4" id="KW-0342">GTP-binding</keyword>